<reference evidence="2" key="1">
    <citation type="submission" date="2017-12" db="EMBL/GenBank/DDBJ databases">
        <authorList>
            <person name="Thomas-White K."/>
            <person name="Wolfe A.J."/>
        </authorList>
    </citation>
    <scope>NUCLEOTIDE SEQUENCE</scope>
    <source>
        <strain evidence="2">UMB0763</strain>
    </source>
</reference>
<feature type="compositionally biased region" description="Basic and acidic residues" evidence="1">
    <location>
        <begin position="169"/>
        <end position="184"/>
    </location>
</feature>
<evidence type="ECO:0000313" key="2">
    <source>
        <dbReference type="EMBL" id="WOT01646.1"/>
    </source>
</evidence>
<sequence>MKSWQNAPRTLMADKDFFGAADNRIGLDSSGGFEPQYIAPGLGGMSGKTELKPGESTSIEGYTFSVDKDDTVRVKSSGGWFTFDGSLTTQDWKQGVQSNGWADPGNVCKRDKGPAGDDRVFFAGKNGAHCEANLEAFAKYGEALKNPVPGGYGWGANCAEGRMGCSRRESYAEGASRADRKENCQVDGQGGI</sequence>
<gene>
    <name evidence="2" type="ORF">CYJ47_10270</name>
</gene>
<organism evidence="2 3">
    <name type="scientific">Corynebacterium pyruviciproducens</name>
    <dbReference type="NCBI Taxonomy" id="598660"/>
    <lineage>
        <taxon>Bacteria</taxon>
        <taxon>Bacillati</taxon>
        <taxon>Actinomycetota</taxon>
        <taxon>Actinomycetes</taxon>
        <taxon>Mycobacteriales</taxon>
        <taxon>Corynebacteriaceae</taxon>
        <taxon>Corynebacterium</taxon>
    </lineage>
</organism>
<evidence type="ECO:0000313" key="3">
    <source>
        <dbReference type="Proteomes" id="UP000234560"/>
    </source>
</evidence>
<accession>A0AAF0YRY7</accession>
<name>A0AAF0YRY7_9CORY</name>
<reference evidence="2" key="2">
    <citation type="submission" date="2023-10" db="EMBL/GenBank/DDBJ databases">
        <authorList>
            <person name="Choi B."/>
        </authorList>
    </citation>
    <scope>NUCLEOTIDE SEQUENCE</scope>
    <source>
        <strain evidence="2">UMB0763</strain>
    </source>
</reference>
<dbReference type="RefSeq" id="WP_257877742.1">
    <property type="nucleotide sequence ID" value="NZ_CP136958.1"/>
</dbReference>
<evidence type="ECO:0000256" key="1">
    <source>
        <dbReference type="SAM" id="MobiDB-lite"/>
    </source>
</evidence>
<dbReference type="Proteomes" id="UP000234560">
    <property type="component" value="Chromosome"/>
</dbReference>
<protein>
    <submittedName>
        <fullName evidence="2">Uncharacterized protein</fullName>
    </submittedName>
</protein>
<dbReference type="EMBL" id="CP136958">
    <property type="protein sequence ID" value="WOT01646.1"/>
    <property type="molecule type" value="Genomic_DNA"/>
</dbReference>
<feature type="region of interest" description="Disordered" evidence="1">
    <location>
        <begin position="169"/>
        <end position="192"/>
    </location>
</feature>
<proteinExistence type="predicted"/>
<dbReference type="AlphaFoldDB" id="A0AAF0YRY7"/>
<dbReference type="KEGG" id="cpyr:CYJ47_10270"/>